<dbReference type="PRINTS" id="PR00081">
    <property type="entry name" value="GDHRDH"/>
</dbReference>
<evidence type="ECO:0008006" key="7">
    <source>
        <dbReference type="Google" id="ProtNLM"/>
    </source>
</evidence>
<dbReference type="GO" id="GO:0016491">
    <property type="term" value="F:oxidoreductase activity"/>
    <property type="evidence" value="ECO:0007669"/>
    <property type="project" value="UniProtKB-KW"/>
</dbReference>
<dbReference type="HOGENOM" id="CLU_010194_13_0_1"/>
<dbReference type="GeneID" id="19277811"/>
<dbReference type="PRINTS" id="PR00080">
    <property type="entry name" value="SDRFAMILY"/>
</dbReference>
<dbReference type="PROSITE" id="PS00061">
    <property type="entry name" value="ADH_SHORT"/>
    <property type="match status" value="1"/>
</dbReference>
<dbReference type="InterPro" id="IPR036291">
    <property type="entry name" value="NAD(P)-bd_dom_sf"/>
</dbReference>
<comment type="similarity">
    <text evidence="1 4">Belongs to the short-chain dehydrogenases/reductases (SDR) family.</text>
</comment>
<dbReference type="RefSeq" id="XP_007839570.1">
    <property type="nucleotide sequence ID" value="XM_007841379.1"/>
</dbReference>
<evidence type="ECO:0000256" key="4">
    <source>
        <dbReference type="RuleBase" id="RU000363"/>
    </source>
</evidence>
<dbReference type="OMA" id="AIHFMRH"/>
<evidence type="ECO:0000256" key="3">
    <source>
        <dbReference type="ARBA" id="ARBA00023002"/>
    </source>
</evidence>
<dbReference type="OrthoDB" id="5371740at2759"/>
<evidence type="ECO:0000313" key="6">
    <source>
        <dbReference type="Proteomes" id="UP000030651"/>
    </source>
</evidence>
<evidence type="ECO:0000256" key="1">
    <source>
        <dbReference type="ARBA" id="ARBA00006484"/>
    </source>
</evidence>
<keyword evidence="6" id="KW-1185">Reference proteome</keyword>
<protein>
    <recommendedName>
        <fullName evidence="7">15-hydroxyprostaglandin dehydrogenase</fullName>
    </recommendedName>
</protein>
<dbReference type="SUPFAM" id="SSF51735">
    <property type="entry name" value="NAD(P)-binding Rossmann-fold domains"/>
    <property type="match status" value="1"/>
</dbReference>
<dbReference type="InParanoid" id="W3WPY6"/>
<sequence>MGSKDDQKVAIVTGAAAGMGVSLATHFVEKGWLVALLDVNDEGGQDIAQSLGPNAAYFHADVSSYDSQANAFLEVYKKWGRIDALLANAGVVDRSSVYILSHKNASVEDVPAAPDLTCTDIDYKGFVYGTQLAIHFMRHNSPPGGKIIGTASVAALKPHPTYPEYNGAKAGLLNFMRGVSDVLKIKENIKMNVVCPGLVATNIIPPEVVEAFEKRYLTPVDTIVRAYSEFLQDGDDRYGVAVEASADKIVEVEKTPLGNGEASNRAVTVWEPLFKQMHHENSDLDGTIH</sequence>
<keyword evidence="3" id="KW-0560">Oxidoreductase</keyword>
<dbReference type="KEGG" id="pfy:PFICI_12798"/>
<dbReference type="EMBL" id="KI912118">
    <property type="protein sequence ID" value="ETS75854.1"/>
    <property type="molecule type" value="Genomic_DNA"/>
</dbReference>
<evidence type="ECO:0000256" key="2">
    <source>
        <dbReference type="ARBA" id="ARBA00022857"/>
    </source>
</evidence>
<dbReference type="PANTHER" id="PTHR44229">
    <property type="entry name" value="15-HYDROXYPROSTAGLANDIN DEHYDROGENASE [NAD(+)]"/>
    <property type="match status" value="1"/>
</dbReference>
<dbReference type="eggNOG" id="KOG4169">
    <property type="taxonomic scope" value="Eukaryota"/>
</dbReference>
<dbReference type="Gene3D" id="3.40.50.720">
    <property type="entry name" value="NAD(P)-binding Rossmann-like Domain"/>
    <property type="match status" value="1"/>
</dbReference>
<name>W3WPY6_PESFW</name>
<accession>W3WPY6</accession>
<dbReference type="PANTHER" id="PTHR44229:SF4">
    <property type="entry name" value="15-HYDROXYPROSTAGLANDIN DEHYDROGENASE [NAD(+)]"/>
    <property type="match status" value="1"/>
</dbReference>
<dbReference type="InterPro" id="IPR002347">
    <property type="entry name" value="SDR_fam"/>
</dbReference>
<gene>
    <name evidence="5" type="ORF">PFICI_12798</name>
</gene>
<dbReference type="InterPro" id="IPR020904">
    <property type="entry name" value="Sc_DH/Rdtase_CS"/>
</dbReference>
<dbReference type="AlphaFoldDB" id="W3WPY6"/>
<proteinExistence type="inferred from homology"/>
<dbReference type="GO" id="GO:0005737">
    <property type="term" value="C:cytoplasm"/>
    <property type="evidence" value="ECO:0007669"/>
    <property type="project" value="TreeGrafter"/>
</dbReference>
<dbReference type="Pfam" id="PF00106">
    <property type="entry name" value="adh_short"/>
    <property type="match status" value="1"/>
</dbReference>
<evidence type="ECO:0000313" key="5">
    <source>
        <dbReference type="EMBL" id="ETS75854.1"/>
    </source>
</evidence>
<organism evidence="5 6">
    <name type="scientific">Pestalotiopsis fici (strain W106-1 / CGMCC3.15140)</name>
    <dbReference type="NCBI Taxonomy" id="1229662"/>
    <lineage>
        <taxon>Eukaryota</taxon>
        <taxon>Fungi</taxon>
        <taxon>Dikarya</taxon>
        <taxon>Ascomycota</taxon>
        <taxon>Pezizomycotina</taxon>
        <taxon>Sordariomycetes</taxon>
        <taxon>Xylariomycetidae</taxon>
        <taxon>Amphisphaeriales</taxon>
        <taxon>Sporocadaceae</taxon>
        <taxon>Pestalotiopsis</taxon>
    </lineage>
</organism>
<keyword evidence="2" id="KW-0521">NADP</keyword>
<reference evidence="6" key="1">
    <citation type="journal article" date="2015" name="BMC Genomics">
        <title>Genomic and transcriptomic analysis of the endophytic fungus Pestalotiopsis fici reveals its lifestyle and high potential for synthesis of natural products.</title>
        <authorList>
            <person name="Wang X."/>
            <person name="Zhang X."/>
            <person name="Liu L."/>
            <person name="Xiang M."/>
            <person name="Wang W."/>
            <person name="Sun X."/>
            <person name="Che Y."/>
            <person name="Guo L."/>
            <person name="Liu G."/>
            <person name="Guo L."/>
            <person name="Wang C."/>
            <person name="Yin W.B."/>
            <person name="Stadler M."/>
            <person name="Zhang X."/>
            <person name="Liu X."/>
        </authorList>
    </citation>
    <scope>NUCLEOTIDE SEQUENCE [LARGE SCALE GENOMIC DNA]</scope>
    <source>
        <strain evidence="6">W106-1 / CGMCC3.15140</strain>
    </source>
</reference>
<dbReference type="Proteomes" id="UP000030651">
    <property type="component" value="Unassembled WGS sequence"/>
</dbReference>